<organism evidence="1">
    <name type="scientific">marine sediment metagenome</name>
    <dbReference type="NCBI Taxonomy" id="412755"/>
    <lineage>
        <taxon>unclassified sequences</taxon>
        <taxon>metagenomes</taxon>
        <taxon>ecological metagenomes</taxon>
    </lineage>
</organism>
<dbReference type="AlphaFoldDB" id="A0A0F9H915"/>
<gene>
    <name evidence="1" type="ORF">LCGC14_1732790</name>
</gene>
<proteinExistence type="predicted"/>
<name>A0A0F9H915_9ZZZZ</name>
<accession>A0A0F9H915</accession>
<comment type="caution">
    <text evidence="1">The sequence shown here is derived from an EMBL/GenBank/DDBJ whole genome shotgun (WGS) entry which is preliminary data.</text>
</comment>
<dbReference type="EMBL" id="LAZR01015745">
    <property type="protein sequence ID" value="KKM07550.1"/>
    <property type="molecule type" value="Genomic_DNA"/>
</dbReference>
<reference evidence="1" key="1">
    <citation type="journal article" date="2015" name="Nature">
        <title>Complex archaea that bridge the gap between prokaryotes and eukaryotes.</title>
        <authorList>
            <person name="Spang A."/>
            <person name="Saw J.H."/>
            <person name="Jorgensen S.L."/>
            <person name="Zaremba-Niedzwiedzka K."/>
            <person name="Martijn J."/>
            <person name="Lind A.E."/>
            <person name="van Eijk R."/>
            <person name="Schleper C."/>
            <person name="Guy L."/>
            <person name="Ettema T.J."/>
        </authorList>
    </citation>
    <scope>NUCLEOTIDE SEQUENCE</scope>
</reference>
<sequence length="96" mass="10105">MSVTVKTNITNGVSYGLRHVITAAEASDGTIIFDFQNSVDLVATIMVTTTAGVVLVIDGMVVTYPADGQVQISGSGNYTVTATDIIHLIANKMRDD</sequence>
<protein>
    <submittedName>
        <fullName evidence="1">Uncharacterized protein</fullName>
    </submittedName>
</protein>
<evidence type="ECO:0000313" key="1">
    <source>
        <dbReference type="EMBL" id="KKM07550.1"/>
    </source>
</evidence>